<keyword evidence="13 18" id="KW-0547">Nucleotide-binding</keyword>
<evidence type="ECO:0000256" key="7">
    <source>
        <dbReference type="ARBA" id="ARBA00020998"/>
    </source>
</evidence>
<dbReference type="InterPro" id="IPR018198">
    <property type="entry name" value="ATP_PRibTrfase_CS"/>
</dbReference>
<evidence type="ECO:0000256" key="10">
    <source>
        <dbReference type="ARBA" id="ARBA00022676"/>
    </source>
</evidence>
<reference evidence="21 22" key="1">
    <citation type="submission" date="2016-08" db="EMBL/GenBank/DDBJ databases">
        <title>Draft genome of Fabibacter sp. strain SK-8.</title>
        <authorList>
            <person name="Wong S.-K."/>
            <person name="Hamasaki K."/>
            <person name="Yoshizawa S."/>
        </authorList>
    </citation>
    <scope>NUCLEOTIDE SEQUENCE [LARGE SCALE GENOMIC DNA]</scope>
    <source>
        <strain evidence="21 22">SK-8</strain>
    </source>
</reference>
<dbReference type="FunFam" id="3.40.190.10:FF:000008">
    <property type="entry name" value="ATP phosphoribosyltransferase"/>
    <property type="match status" value="1"/>
</dbReference>
<dbReference type="GO" id="GO:0000105">
    <property type="term" value="P:L-histidine biosynthetic process"/>
    <property type="evidence" value="ECO:0007669"/>
    <property type="project" value="UniProtKB-UniRule"/>
</dbReference>
<dbReference type="Proteomes" id="UP000095552">
    <property type="component" value="Unassembled WGS sequence"/>
</dbReference>
<dbReference type="UniPathway" id="UPA00031">
    <property type="reaction ID" value="UER00006"/>
</dbReference>
<evidence type="ECO:0000256" key="4">
    <source>
        <dbReference type="ARBA" id="ARBA00004667"/>
    </source>
</evidence>
<dbReference type="Gene3D" id="3.40.190.10">
    <property type="entry name" value="Periplasmic binding protein-like II"/>
    <property type="match status" value="2"/>
</dbReference>
<evidence type="ECO:0000256" key="8">
    <source>
        <dbReference type="ARBA" id="ARBA00022490"/>
    </source>
</evidence>
<dbReference type="GO" id="GO:0005737">
    <property type="term" value="C:cytoplasm"/>
    <property type="evidence" value="ECO:0007669"/>
    <property type="project" value="UniProtKB-SubCell"/>
</dbReference>
<dbReference type="Gene3D" id="3.30.70.120">
    <property type="match status" value="1"/>
</dbReference>
<protein>
    <recommendedName>
        <fullName evidence="7 18">ATP phosphoribosyltransferase</fullName>
        <shortName evidence="18">ATP-PRT</shortName>
        <shortName evidence="18">ATP-PRTase</shortName>
        <ecNumber evidence="6 18">2.4.2.17</ecNumber>
    </recommendedName>
</protein>
<keyword evidence="12 18" id="KW-0479">Metal-binding</keyword>
<accession>A0A1E5SL42</accession>
<evidence type="ECO:0000313" key="22">
    <source>
        <dbReference type="Proteomes" id="UP000095552"/>
    </source>
</evidence>
<dbReference type="GO" id="GO:0005524">
    <property type="term" value="F:ATP binding"/>
    <property type="evidence" value="ECO:0007669"/>
    <property type="project" value="UniProtKB-KW"/>
</dbReference>
<evidence type="ECO:0000256" key="12">
    <source>
        <dbReference type="ARBA" id="ARBA00022723"/>
    </source>
</evidence>
<evidence type="ECO:0000256" key="6">
    <source>
        <dbReference type="ARBA" id="ARBA00011946"/>
    </source>
</evidence>
<comment type="subcellular location">
    <subcellularLocation>
        <location evidence="3 18">Cytoplasm</location>
    </subcellularLocation>
</comment>
<keyword evidence="9 18" id="KW-0028">Amino-acid biosynthesis</keyword>
<dbReference type="InterPro" id="IPR011322">
    <property type="entry name" value="N-reg_PII-like_a/b"/>
</dbReference>
<evidence type="ECO:0000256" key="14">
    <source>
        <dbReference type="ARBA" id="ARBA00022840"/>
    </source>
</evidence>
<evidence type="ECO:0000256" key="16">
    <source>
        <dbReference type="ARBA" id="ARBA00023102"/>
    </source>
</evidence>
<dbReference type="RefSeq" id="WP_069835307.1">
    <property type="nucleotide sequence ID" value="NZ_MDGQ01000005.1"/>
</dbReference>
<dbReference type="PROSITE" id="PS01316">
    <property type="entry name" value="ATP_P_PHORIBOSYLTR"/>
    <property type="match status" value="1"/>
</dbReference>
<dbReference type="OrthoDB" id="9801867at2"/>
<dbReference type="STRING" id="1563681.BFP71_09850"/>
<comment type="similarity">
    <text evidence="5 18">Belongs to the ATP phosphoribosyltransferase family. Long subfamily.</text>
</comment>
<dbReference type="AlphaFoldDB" id="A0A1E5SL42"/>
<dbReference type="InterPro" id="IPR013820">
    <property type="entry name" value="ATP_PRibTrfase_cat"/>
</dbReference>
<dbReference type="GO" id="GO:0003879">
    <property type="term" value="F:ATP phosphoribosyltransferase activity"/>
    <property type="evidence" value="ECO:0007669"/>
    <property type="project" value="UniProtKB-UniRule"/>
</dbReference>
<dbReference type="HAMAP" id="MF_00079">
    <property type="entry name" value="HisG_Long"/>
    <property type="match status" value="1"/>
</dbReference>
<dbReference type="SUPFAM" id="SSF54913">
    <property type="entry name" value="GlnB-like"/>
    <property type="match status" value="1"/>
</dbReference>
<evidence type="ECO:0000256" key="18">
    <source>
        <dbReference type="HAMAP-Rule" id="MF_00079"/>
    </source>
</evidence>
<name>A0A1E5SL42_9BACT</name>
<evidence type="ECO:0000256" key="5">
    <source>
        <dbReference type="ARBA" id="ARBA00007955"/>
    </source>
</evidence>
<evidence type="ECO:0000256" key="11">
    <source>
        <dbReference type="ARBA" id="ARBA00022679"/>
    </source>
</evidence>
<comment type="pathway">
    <text evidence="4 18">Amino-acid biosynthesis; L-histidine biosynthesis; L-histidine from 5-phospho-alpha-D-ribose 1-diphosphate: step 1/9.</text>
</comment>
<evidence type="ECO:0000256" key="15">
    <source>
        <dbReference type="ARBA" id="ARBA00022842"/>
    </source>
</evidence>
<dbReference type="Pfam" id="PF01634">
    <property type="entry name" value="HisG"/>
    <property type="match status" value="1"/>
</dbReference>
<evidence type="ECO:0000256" key="13">
    <source>
        <dbReference type="ARBA" id="ARBA00022741"/>
    </source>
</evidence>
<feature type="domain" description="ATP phosphoribosyltransferase catalytic" evidence="19">
    <location>
        <begin position="52"/>
        <end position="206"/>
    </location>
</feature>
<keyword evidence="22" id="KW-1185">Reference proteome</keyword>
<evidence type="ECO:0000256" key="1">
    <source>
        <dbReference type="ARBA" id="ARBA00000915"/>
    </source>
</evidence>
<comment type="caution">
    <text evidence="21">The sequence shown here is derived from an EMBL/GenBank/DDBJ whole genome shotgun (WGS) entry which is preliminary data.</text>
</comment>
<dbReference type="EMBL" id="MDGQ01000005">
    <property type="protein sequence ID" value="OEJ99844.1"/>
    <property type="molecule type" value="Genomic_DNA"/>
</dbReference>
<evidence type="ECO:0000259" key="19">
    <source>
        <dbReference type="Pfam" id="PF01634"/>
    </source>
</evidence>
<dbReference type="PANTHER" id="PTHR21403:SF8">
    <property type="entry name" value="ATP PHOSPHORIBOSYLTRANSFERASE"/>
    <property type="match status" value="1"/>
</dbReference>
<evidence type="ECO:0000256" key="9">
    <source>
        <dbReference type="ARBA" id="ARBA00022605"/>
    </source>
</evidence>
<dbReference type="PANTHER" id="PTHR21403">
    <property type="entry name" value="ATP PHOSPHORIBOSYLTRANSFERASE ATP-PRTASE"/>
    <property type="match status" value="1"/>
</dbReference>
<evidence type="ECO:0000259" key="20">
    <source>
        <dbReference type="Pfam" id="PF08029"/>
    </source>
</evidence>
<dbReference type="InterPro" id="IPR001348">
    <property type="entry name" value="ATP_PRibTrfase_HisG"/>
</dbReference>
<dbReference type="InterPro" id="IPR020621">
    <property type="entry name" value="ATP-PRT_HisG_long"/>
</dbReference>
<keyword evidence="15 18" id="KW-0460">Magnesium</keyword>
<dbReference type="InterPro" id="IPR015867">
    <property type="entry name" value="N-reg_PII/ATP_PRibTrfase_C"/>
</dbReference>
<comment type="function">
    <text evidence="17 18">Catalyzes the condensation of ATP and 5-phosphoribose 1-diphosphate to form N'-(5'-phosphoribosyl)-ATP (PR-ATP). Has a crucial role in the pathway because the rate of histidine biosynthesis seems to be controlled primarily by regulation of HisG enzymatic activity.</text>
</comment>
<gene>
    <name evidence="18" type="primary">hisG</name>
    <name evidence="21" type="ORF">BFP71_09850</name>
</gene>
<keyword evidence="16 18" id="KW-0368">Histidine biosynthesis</keyword>
<feature type="domain" description="Histidine biosynthesis HisG C-terminal" evidence="20">
    <location>
        <begin position="211"/>
        <end position="283"/>
    </location>
</feature>
<dbReference type="NCBIfam" id="TIGR00070">
    <property type="entry name" value="hisG"/>
    <property type="match status" value="1"/>
</dbReference>
<comment type="catalytic activity">
    <reaction evidence="1 18">
        <text>1-(5-phospho-beta-D-ribosyl)-ATP + diphosphate = 5-phospho-alpha-D-ribose 1-diphosphate + ATP</text>
        <dbReference type="Rhea" id="RHEA:18473"/>
        <dbReference type="ChEBI" id="CHEBI:30616"/>
        <dbReference type="ChEBI" id="CHEBI:33019"/>
        <dbReference type="ChEBI" id="CHEBI:58017"/>
        <dbReference type="ChEBI" id="CHEBI:73183"/>
        <dbReference type="EC" id="2.4.2.17"/>
    </reaction>
</comment>
<proteinExistence type="inferred from homology"/>
<keyword evidence="10 18" id="KW-0328">Glycosyltransferase</keyword>
<keyword evidence="14 18" id="KW-0067">ATP-binding</keyword>
<dbReference type="EC" id="2.4.2.17" evidence="6 18"/>
<dbReference type="FunFam" id="3.30.70.120:FF:000002">
    <property type="entry name" value="ATP phosphoribosyltransferase"/>
    <property type="match status" value="1"/>
</dbReference>
<evidence type="ECO:0000256" key="3">
    <source>
        <dbReference type="ARBA" id="ARBA00004496"/>
    </source>
</evidence>
<sequence>MDNTLRIAVQKKGRLSDDSLKLIKECGIKFNNGAGKLKANSTNFPMEFLFLRDDDIPGYVQDGIADIGIVGGNEAEEKNKDVDTVKNLGFSKCRLSLAIDKNETYNGVEDFEGRSLATSYPKILGDYLKSKNVNAEINEISGSVEIAPSIGLAYGICDIVSSGSTLLSNGLKEVEVIYKSEAVLLANKNLSAEKREILDRFIFRIESVQAAKNNKYILMNVPNESVQQIIDILPGMKSPTVMPLADEGWSSVHTVIQEDDFWEIIEALRGAGAEGILVVPIEKMIL</sequence>
<evidence type="ECO:0000256" key="17">
    <source>
        <dbReference type="ARBA" id="ARBA00024861"/>
    </source>
</evidence>
<keyword evidence="8 18" id="KW-0963">Cytoplasm</keyword>
<comment type="cofactor">
    <cofactor evidence="2 18">
        <name>Mg(2+)</name>
        <dbReference type="ChEBI" id="CHEBI:18420"/>
    </cofactor>
</comment>
<dbReference type="GO" id="GO:0000287">
    <property type="term" value="F:magnesium ion binding"/>
    <property type="evidence" value="ECO:0007669"/>
    <property type="project" value="UniProtKB-UniRule"/>
</dbReference>
<dbReference type="Pfam" id="PF08029">
    <property type="entry name" value="HisG_C"/>
    <property type="match status" value="1"/>
</dbReference>
<keyword evidence="11 18" id="KW-0808">Transferase</keyword>
<comment type="activity regulation">
    <text evidence="18">Feedback inhibited by histidine.</text>
</comment>
<dbReference type="SUPFAM" id="SSF53850">
    <property type="entry name" value="Periplasmic binding protein-like II"/>
    <property type="match status" value="1"/>
</dbReference>
<evidence type="ECO:0000256" key="2">
    <source>
        <dbReference type="ARBA" id="ARBA00001946"/>
    </source>
</evidence>
<dbReference type="NCBIfam" id="TIGR03455">
    <property type="entry name" value="HisG_C-term"/>
    <property type="match status" value="1"/>
</dbReference>
<dbReference type="InterPro" id="IPR013115">
    <property type="entry name" value="HisG_C"/>
</dbReference>
<evidence type="ECO:0000313" key="21">
    <source>
        <dbReference type="EMBL" id="OEJ99844.1"/>
    </source>
</evidence>
<organism evidence="21 22">
    <name type="scientific">Roseivirga misakiensis</name>
    <dbReference type="NCBI Taxonomy" id="1563681"/>
    <lineage>
        <taxon>Bacteria</taxon>
        <taxon>Pseudomonadati</taxon>
        <taxon>Bacteroidota</taxon>
        <taxon>Cytophagia</taxon>
        <taxon>Cytophagales</taxon>
        <taxon>Roseivirgaceae</taxon>
        <taxon>Roseivirga</taxon>
    </lineage>
</organism>